<reference evidence="1 2" key="1">
    <citation type="submission" date="2020-07" db="EMBL/GenBank/DDBJ databases">
        <title>Sequencing the genomes of 1000 actinobacteria strains.</title>
        <authorList>
            <person name="Klenk H.-P."/>
        </authorList>
    </citation>
    <scope>NUCLEOTIDE SEQUENCE [LARGE SCALE GENOMIC DNA]</scope>
    <source>
        <strain evidence="1 2">DSM 102047</strain>
    </source>
</reference>
<keyword evidence="2" id="KW-1185">Reference proteome</keyword>
<dbReference type="AlphaFoldDB" id="A0A7Y9LSK1"/>
<evidence type="ECO:0000313" key="1">
    <source>
        <dbReference type="EMBL" id="NYE94825.1"/>
    </source>
</evidence>
<dbReference type="SUPFAM" id="SSF47789">
    <property type="entry name" value="C-terminal domain of RNA polymerase alpha subunit"/>
    <property type="match status" value="1"/>
</dbReference>
<evidence type="ECO:0000313" key="2">
    <source>
        <dbReference type="Proteomes" id="UP000521748"/>
    </source>
</evidence>
<name>A0A7Y9LSK1_9MICC</name>
<dbReference type="Proteomes" id="UP000521748">
    <property type="component" value="Unassembled WGS sequence"/>
</dbReference>
<dbReference type="Gene3D" id="1.10.150.20">
    <property type="entry name" value="5' to 3' exonuclease, C-terminal subdomain"/>
    <property type="match status" value="1"/>
</dbReference>
<organism evidence="1 2">
    <name type="scientific">Psychromicrobium silvestre</name>
    <dbReference type="NCBI Taxonomy" id="1645614"/>
    <lineage>
        <taxon>Bacteria</taxon>
        <taxon>Bacillati</taxon>
        <taxon>Actinomycetota</taxon>
        <taxon>Actinomycetes</taxon>
        <taxon>Micrococcales</taxon>
        <taxon>Micrococcaceae</taxon>
        <taxon>Psychromicrobium</taxon>
    </lineage>
</organism>
<proteinExistence type="predicted"/>
<dbReference type="EMBL" id="JACBYQ010000001">
    <property type="protein sequence ID" value="NYE94825.1"/>
    <property type="molecule type" value="Genomic_DNA"/>
</dbReference>
<accession>A0A7Y9LSK1</accession>
<protein>
    <recommendedName>
        <fullName evidence="3">DNA-binding protein</fullName>
    </recommendedName>
</protein>
<comment type="caution">
    <text evidence="1">The sequence shown here is derived from an EMBL/GenBank/DDBJ whole genome shotgun (WGS) entry which is preliminary data.</text>
</comment>
<sequence length="70" mass="7274">MNESRTNQDGTPLPKIGAPATRALAGAGYFTIESLDGASASDLLRLHGMGPKAMSILKVALAERALSFTD</sequence>
<dbReference type="RefSeq" id="WP_179388540.1">
    <property type="nucleotide sequence ID" value="NZ_JACBYQ010000001.1"/>
</dbReference>
<evidence type="ECO:0008006" key="3">
    <source>
        <dbReference type="Google" id="ProtNLM"/>
    </source>
</evidence>
<gene>
    <name evidence="1" type="ORF">FHU41_001046</name>
</gene>